<dbReference type="GO" id="GO:0003700">
    <property type="term" value="F:DNA-binding transcription factor activity"/>
    <property type="evidence" value="ECO:0007669"/>
    <property type="project" value="InterPro"/>
</dbReference>
<sequence>MGLDNLSISSMLNVDLEILNQPTATISSDTLGSYIELVINRSCNHRLGLEKGFEVPVTIAGMLYKLYENCATLKEVFEKSDIHTPTINPLYRYINRIEENIFVHRISVDKEFAEKYPLATRQLYESQLGISLQILYSLTGKRIKPIQIRSIYEQEGIDDKLSEYFRCPIQYAANEFALLFDNSILDLPILTANNQLLDIVEKLINEIKESEQGSNLSITIHKYLLECLPTIDVDIKRVARKLNLGERTLQRRLRKENTSFREILNKVRIKLSEKYIKENVSFVEIAFLLGFDSQSAFNKFFQKHFKEQPLIFKRQKMNN</sequence>
<evidence type="ECO:0000313" key="6">
    <source>
        <dbReference type="Proteomes" id="UP000095541"/>
    </source>
</evidence>
<dbReference type="SUPFAM" id="SSF46689">
    <property type="entry name" value="Homeodomain-like"/>
    <property type="match status" value="1"/>
</dbReference>
<proteinExistence type="predicted"/>
<dbReference type="SMART" id="SM00342">
    <property type="entry name" value="HTH_ARAC"/>
    <property type="match status" value="1"/>
</dbReference>
<dbReference type="GO" id="GO:0000976">
    <property type="term" value="F:transcription cis-regulatory region binding"/>
    <property type="evidence" value="ECO:0007669"/>
    <property type="project" value="TreeGrafter"/>
</dbReference>
<evidence type="ECO:0000313" key="5">
    <source>
        <dbReference type="EMBL" id="CUP51372.1"/>
    </source>
</evidence>
<dbReference type="AlphaFoldDB" id="A0A174NRI4"/>
<dbReference type="PROSITE" id="PS01124">
    <property type="entry name" value="HTH_ARAC_FAMILY_2"/>
    <property type="match status" value="1"/>
</dbReference>
<gene>
    <name evidence="5" type="ORF">ERS852557_00843</name>
</gene>
<keyword evidence="3" id="KW-0804">Transcription</keyword>
<evidence type="ECO:0000259" key="4">
    <source>
        <dbReference type="PROSITE" id="PS01124"/>
    </source>
</evidence>
<dbReference type="InterPro" id="IPR032687">
    <property type="entry name" value="AraC-type_N"/>
</dbReference>
<protein>
    <submittedName>
        <fullName evidence="5">AraC family transcriptional regulator</fullName>
    </submittedName>
</protein>
<name>A0A174NRI4_BACT4</name>
<dbReference type="PANTHER" id="PTHR47894">
    <property type="entry name" value="HTH-TYPE TRANSCRIPTIONAL REGULATOR GADX"/>
    <property type="match status" value="1"/>
</dbReference>
<dbReference type="GO" id="GO:0005829">
    <property type="term" value="C:cytosol"/>
    <property type="evidence" value="ECO:0007669"/>
    <property type="project" value="TreeGrafter"/>
</dbReference>
<dbReference type="InterPro" id="IPR018060">
    <property type="entry name" value="HTH_AraC"/>
</dbReference>
<dbReference type="Pfam" id="PF12625">
    <property type="entry name" value="Arabinose_bd"/>
    <property type="match status" value="1"/>
</dbReference>
<reference evidence="5 6" key="1">
    <citation type="submission" date="2015-09" db="EMBL/GenBank/DDBJ databases">
        <authorList>
            <consortium name="Pathogen Informatics"/>
        </authorList>
    </citation>
    <scope>NUCLEOTIDE SEQUENCE [LARGE SCALE GENOMIC DNA]</scope>
    <source>
        <strain evidence="5 6">2789STDY5834945</strain>
    </source>
</reference>
<dbReference type="Pfam" id="PF12833">
    <property type="entry name" value="HTH_18"/>
    <property type="match status" value="1"/>
</dbReference>
<dbReference type="Proteomes" id="UP000095541">
    <property type="component" value="Unassembled WGS sequence"/>
</dbReference>
<dbReference type="RefSeq" id="WP_055217218.1">
    <property type="nucleotide sequence ID" value="NZ_CZBI01000001.1"/>
</dbReference>
<evidence type="ECO:0000256" key="3">
    <source>
        <dbReference type="ARBA" id="ARBA00023163"/>
    </source>
</evidence>
<dbReference type="EMBL" id="CZBI01000001">
    <property type="protein sequence ID" value="CUP51372.1"/>
    <property type="molecule type" value="Genomic_DNA"/>
</dbReference>
<evidence type="ECO:0000256" key="2">
    <source>
        <dbReference type="ARBA" id="ARBA00023125"/>
    </source>
</evidence>
<feature type="domain" description="HTH araC/xylS-type" evidence="4">
    <location>
        <begin position="218"/>
        <end position="315"/>
    </location>
</feature>
<accession>A0A174NRI4</accession>
<dbReference type="InterPro" id="IPR009057">
    <property type="entry name" value="Homeodomain-like_sf"/>
</dbReference>
<keyword evidence="2" id="KW-0238">DNA-binding</keyword>
<evidence type="ECO:0000256" key="1">
    <source>
        <dbReference type="ARBA" id="ARBA00023015"/>
    </source>
</evidence>
<dbReference type="PANTHER" id="PTHR47894:SF4">
    <property type="entry name" value="HTH-TYPE TRANSCRIPTIONAL REGULATOR GADX"/>
    <property type="match status" value="1"/>
</dbReference>
<keyword evidence="1" id="KW-0805">Transcription regulation</keyword>
<organism evidence="5 6">
    <name type="scientific">Bacteroides thetaiotaomicron</name>
    <dbReference type="NCBI Taxonomy" id="818"/>
    <lineage>
        <taxon>Bacteria</taxon>
        <taxon>Pseudomonadati</taxon>
        <taxon>Bacteroidota</taxon>
        <taxon>Bacteroidia</taxon>
        <taxon>Bacteroidales</taxon>
        <taxon>Bacteroidaceae</taxon>
        <taxon>Bacteroides</taxon>
    </lineage>
</organism>
<dbReference type="Gene3D" id="1.10.10.60">
    <property type="entry name" value="Homeodomain-like"/>
    <property type="match status" value="1"/>
</dbReference>